<dbReference type="InterPro" id="IPR003594">
    <property type="entry name" value="HATPase_dom"/>
</dbReference>
<evidence type="ECO:0000256" key="11">
    <source>
        <dbReference type="ARBA" id="ARBA00022989"/>
    </source>
</evidence>
<name>A0A1S8LL98_9CLOT</name>
<dbReference type="GO" id="GO:0005524">
    <property type="term" value="F:ATP binding"/>
    <property type="evidence" value="ECO:0007669"/>
    <property type="project" value="UniProtKB-KW"/>
</dbReference>
<evidence type="ECO:0000256" key="7">
    <source>
        <dbReference type="ARBA" id="ARBA00022692"/>
    </source>
</evidence>
<keyword evidence="8" id="KW-0547">Nucleotide-binding</keyword>
<organism evidence="14 15">
    <name type="scientific">Clostridium felsineum</name>
    <dbReference type="NCBI Taxonomy" id="36839"/>
    <lineage>
        <taxon>Bacteria</taxon>
        <taxon>Bacillati</taxon>
        <taxon>Bacillota</taxon>
        <taxon>Clostridia</taxon>
        <taxon>Eubacteriales</taxon>
        <taxon>Clostridiaceae</taxon>
        <taxon>Clostridium</taxon>
    </lineage>
</organism>
<dbReference type="Gene3D" id="1.10.287.130">
    <property type="match status" value="1"/>
</dbReference>
<dbReference type="PROSITE" id="PS50885">
    <property type="entry name" value="HAMP"/>
    <property type="match status" value="1"/>
</dbReference>
<dbReference type="InterPro" id="IPR003661">
    <property type="entry name" value="HisK_dim/P_dom"/>
</dbReference>
<keyword evidence="12" id="KW-0902">Two-component regulatory system</keyword>
<evidence type="ECO:0000256" key="2">
    <source>
        <dbReference type="ARBA" id="ARBA00004651"/>
    </source>
</evidence>
<dbReference type="PRINTS" id="PR00344">
    <property type="entry name" value="BCTRLSENSOR"/>
</dbReference>
<dbReference type="SUPFAM" id="SSF55874">
    <property type="entry name" value="ATPase domain of HSP90 chaperone/DNA topoisomerase II/histidine kinase"/>
    <property type="match status" value="1"/>
</dbReference>
<keyword evidence="5" id="KW-0597">Phosphoprotein</keyword>
<dbReference type="Pfam" id="PF00672">
    <property type="entry name" value="HAMP"/>
    <property type="match status" value="1"/>
</dbReference>
<dbReference type="SUPFAM" id="SSF158472">
    <property type="entry name" value="HAMP domain-like"/>
    <property type="match status" value="1"/>
</dbReference>
<dbReference type="InterPro" id="IPR036097">
    <property type="entry name" value="HisK_dim/P_sf"/>
</dbReference>
<accession>A0A1S8LL98</accession>
<evidence type="ECO:0000256" key="3">
    <source>
        <dbReference type="ARBA" id="ARBA00012438"/>
    </source>
</evidence>
<dbReference type="CDD" id="cd00082">
    <property type="entry name" value="HisKA"/>
    <property type="match status" value="1"/>
</dbReference>
<keyword evidence="9" id="KW-0418">Kinase</keyword>
<dbReference type="EC" id="2.7.13.3" evidence="3"/>
<dbReference type="CDD" id="cd06225">
    <property type="entry name" value="HAMP"/>
    <property type="match status" value="1"/>
</dbReference>
<dbReference type="Gene3D" id="6.10.340.10">
    <property type="match status" value="1"/>
</dbReference>
<keyword evidence="4" id="KW-1003">Cell membrane</keyword>
<dbReference type="STRING" id="84029.CROST_05340"/>
<dbReference type="InterPro" id="IPR036890">
    <property type="entry name" value="HATPase_C_sf"/>
</dbReference>
<dbReference type="GO" id="GO:0005886">
    <property type="term" value="C:plasma membrane"/>
    <property type="evidence" value="ECO:0007669"/>
    <property type="project" value="UniProtKB-SubCell"/>
</dbReference>
<evidence type="ECO:0000256" key="9">
    <source>
        <dbReference type="ARBA" id="ARBA00022777"/>
    </source>
</evidence>
<reference evidence="14 15" key="1">
    <citation type="submission" date="2022-04" db="EMBL/GenBank/DDBJ databases">
        <title>Genome sequence of C. roseum typestrain.</title>
        <authorList>
            <person name="Poehlein A."/>
            <person name="Schoch T."/>
            <person name="Duerre P."/>
            <person name="Daniel R."/>
        </authorList>
    </citation>
    <scope>NUCLEOTIDE SEQUENCE [LARGE SCALE GENOMIC DNA]</scope>
    <source>
        <strain evidence="14 15">DSM 7320</strain>
    </source>
</reference>
<evidence type="ECO:0000313" key="14">
    <source>
        <dbReference type="EMBL" id="URZ12018.1"/>
    </source>
</evidence>
<keyword evidence="6 14" id="KW-0808">Transferase</keyword>
<dbReference type="PANTHER" id="PTHR45528:SF1">
    <property type="entry name" value="SENSOR HISTIDINE KINASE CPXA"/>
    <property type="match status" value="1"/>
</dbReference>
<dbReference type="SMART" id="SM00388">
    <property type="entry name" value="HisKA"/>
    <property type="match status" value="1"/>
</dbReference>
<keyword evidence="10" id="KW-0067">ATP-binding</keyword>
<keyword evidence="15" id="KW-1185">Reference proteome</keyword>
<gene>
    <name evidence="14" type="primary">sasA_14</name>
    <name evidence="14" type="ORF">CROST_027350</name>
</gene>
<keyword evidence="7" id="KW-0812">Transmembrane</keyword>
<dbReference type="CDD" id="cd00075">
    <property type="entry name" value="HATPase"/>
    <property type="match status" value="1"/>
</dbReference>
<dbReference type="EMBL" id="CP096983">
    <property type="protein sequence ID" value="URZ12018.1"/>
    <property type="molecule type" value="Genomic_DNA"/>
</dbReference>
<proteinExistence type="predicted"/>
<keyword evidence="11" id="KW-1133">Transmembrane helix</keyword>
<protein>
    <recommendedName>
        <fullName evidence="3">histidine kinase</fullName>
        <ecNumber evidence="3">2.7.13.3</ecNumber>
    </recommendedName>
</protein>
<evidence type="ECO:0000256" key="12">
    <source>
        <dbReference type="ARBA" id="ARBA00023012"/>
    </source>
</evidence>
<dbReference type="Pfam" id="PF00512">
    <property type="entry name" value="HisKA"/>
    <property type="match status" value="1"/>
</dbReference>
<dbReference type="RefSeq" id="WP_077834251.1">
    <property type="nucleotide sequence ID" value="NZ_CP096983.1"/>
</dbReference>
<evidence type="ECO:0000256" key="6">
    <source>
        <dbReference type="ARBA" id="ARBA00022679"/>
    </source>
</evidence>
<dbReference type="GO" id="GO:0000155">
    <property type="term" value="F:phosphorelay sensor kinase activity"/>
    <property type="evidence" value="ECO:0007669"/>
    <property type="project" value="InterPro"/>
</dbReference>
<keyword evidence="13" id="KW-0472">Membrane</keyword>
<dbReference type="AlphaFoldDB" id="A0A1S8LL98"/>
<dbReference type="SMART" id="SM00304">
    <property type="entry name" value="HAMP"/>
    <property type="match status" value="1"/>
</dbReference>
<evidence type="ECO:0000256" key="8">
    <source>
        <dbReference type="ARBA" id="ARBA00022741"/>
    </source>
</evidence>
<dbReference type="InterPro" id="IPR050398">
    <property type="entry name" value="HssS/ArlS-like"/>
</dbReference>
<evidence type="ECO:0000313" key="15">
    <source>
        <dbReference type="Proteomes" id="UP000190951"/>
    </source>
</evidence>
<dbReference type="InterPro" id="IPR003660">
    <property type="entry name" value="HAMP_dom"/>
</dbReference>
<dbReference type="InterPro" id="IPR005467">
    <property type="entry name" value="His_kinase_dom"/>
</dbReference>
<comment type="catalytic activity">
    <reaction evidence="1">
        <text>ATP + protein L-histidine = ADP + protein N-phospho-L-histidine.</text>
        <dbReference type="EC" id="2.7.13.3"/>
    </reaction>
</comment>
<dbReference type="SUPFAM" id="SSF47384">
    <property type="entry name" value="Homodimeric domain of signal transducing histidine kinase"/>
    <property type="match status" value="1"/>
</dbReference>
<dbReference type="SMART" id="SM00387">
    <property type="entry name" value="HATPase_c"/>
    <property type="match status" value="1"/>
</dbReference>
<evidence type="ECO:0000256" key="5">
    <source>
        <dbReference type="ARBA" id="ARBA00022553"/>
    </source>
</evidence>
<dbReference type="Gene3D" id="3.30.565.10">
    <property type="entry name" value="Histidine kinase-like ATPase, C-terminal domain"/>
    <property type="match status" value="1"/>
</dbReference>
<dbReference type="InterPro" id="IPR004358">
    <property type="entry name" value="Sig_transdc_His_kin-like_C"/>
</dbReference>
<dbReference type="KEGG" id="crw:CROST_027350"/>
<dbReference type="PROSITE" id="PS50109">
    <property type="entry name" value="HIS_KIN"/>
    <property type="match status" value="1"/>
</dbReference>
<dbReference type="PANTHER" id="PTHR45528">
    <property type="entry name" value="SENSOR HISTIDINE KINASE CPXA"/>
    <property type="match status" value="1"/>
</dbReference>
<comment type="subcellular location">
    <subcellularLocation>
        <location evidence="2">Cell membrane</location>
        <topology evidence="2">Multi-pass membrane protein</topology>
    </subcellularLocation>
</comment>
<dbReference type="Proteomes" id="UP000190951">
    <property type="component" value="Chromosome"/>
</dbReference>
<evidence type="ECO:0000256" key="13">
    <source>
        <dbReference type="ARBA" id="ARBA00023136"/>
    </source>
</evidence>
<sequence length="471" mass="54677">MKLWKKIFICTLIVFEVFFVPSSIYLINSSFKSNLKEEISSAISEQRRFTALIQSNMVFFKLRDGDNVAYNLNKEELRLFINTYLSNFKNENVYVEVTDENGDSIFNNLSESLPKKRPELYLNSNKLQYIVRDVNDKIYLFIASNLKLQNSNYKFCYIKDVSRIYANRTYLFGILLKLNIIIVVSLIVVMIVLSKFIVKPINSMIKSTQKIAEGNFSERVYVPKDYEIGLLAENFNYMAGIIEDKIEELRRSADDKQRFIDDLTHEIRTPLTSIIGYADFLRTAKYDKKTLFSSLTYIYDEGRRLQKLSSKLMQLTILRKEEFSMKEQSVENLVLRVKRAMKYKLEEKDILLKVSYDKITYSMELELITILITNLIDNAIKASKSGDEVWLKIYKHEGKLLFEVIDKGVGIPKGDVEKVMEPFYMVDKARERANNGAGIGLALCKKIVDIHKGEIYIISKLKEGTNVKVII</sequence>
<dbReference type="Pfam" id="PF02518">
    <property type="entry name" value="HATPase_c"/>
    <property type="match status" value="1"/>
</dbReference>
<evidence type="ECO:0000256" key="4">
    <source>
        <dbReference type="ARBA" id="ARBA00022475"/>
    </source>
</evidence>
<evidence type="ECO:0000256" key="1">
    <source>
        <dbReference type="ARBA" id="ARBA00000085"/>
    </source>
</evidence>
<evidence type="ECO:0000256" key="10">
    <source>
        <dbReference type="ARBA" id="ARBA00022840"/>
    </source>
</evidence>